<name>A0A315VE42_GAMAF</name>
<evidence type="ECO:0000313" key="2">
    <source>
        <dbReference type="Proteomes" id="UP000250572"/>
    </source>
</evidence>
<accession>A0A315VE42</accession>
<dbReference type="Proteomes" id="UP000250572">
    <property type="component" value="Unassembled WGS sequence"/>
</dbReference>
<comment type="caution">
    <text evidence="1">The sequence shown here is derived from an EMBL/GenBank/DDBJ whole genome shotgun (WGS) entry which is preliminary data.</text>
</comment>
<reference evidence="1 2" key="1">
    <citation type="journal article" date="2018" name="G3 (Bethesda)">
        <title>A High-Quality Reference Genome for the Invasive Mosquitofish Gambusia affinis Using a Chicago Library.</title>
        <authorList>
            <person name="Hoffberg S.L."/>
            <person name="Troendle N.J."/>
            <person name="Glenn T.C."/>
            <person name="Mahmud O."/>
            <person name="Louha S."/>
            <person name="Chalopin D."/>
            <person name="Bennetzen J.L."/>
            <person name="Mauricio R."/>
        </authorList>
    </citation>
    <scope>NUCLEOTIDE SEQUENCE [LARGE SCALE GENOMIC DNA]</scope>
    <source>
        <strain evidence="1">NE01/NJP1002.9</strain>
        <tissue evidence="1">Muscle</tissue>
    </source>
</reference>
<evidence type="ECO:0000313" key="1">
    <source>
        <dbReference type="EMBL" id="PWA20430.1"/>
    </source>
</evidence>
<proteinExistence type="predicted"/>
<dbReference type="EMBL" id="NHOQ01001971">
    <property type="protein sequence ID" value="PWA20430.1"/>
    <property type="molecule type" value="Genomic_DNA"/>
</dbReference>
<organism evidence="1 2">
    <name type="scientific">Gambusia affinis</name>
    <name type="common">Western mosquitofish</name>
    <name type="synonym">Heterandria affinis</name>
    <dbReference type="NCBI Taxonomy" id="33528"/>
    <lineage>
        <taxon>Eukaryota</taxon>
        <taxon>Metazoa</taxon>
        <taxon>Chordata</taxon>
        <taxon>Craniata</taxon>
        <taxon>Vertebrata</taxon>
        <taxon>Euteleostomi</taxon>
        <taxon>Actinopterygii</taxon>
        <taxon>Neopterygii</taxon>
        <taxon>Teleostei</taxon>
        <taxon>Neoteleostei</taxon>
        <taxon>Acanthomorphata</taxon>
        <taxon>Ovalentaria</taxon>
        <taxon>Atherinomorphae</taxon>
        <taxon>Cyprinodontiformes</taxon>
        <taxon>Poeciliidae</taxon>
        <taxon>Poeciliinae</taxon>
        <taxon>Gambusia</taxon>
    </lineage>
</organism>
<protein>
    <submittedName>
        <fullName evidence="1">Uncharacterized protein</fullName>
    </submittedName>
</protein>
<dbReference type="AlphaFoldDB" id="A0A315VE42"/>
<sequence length="115" mass="12274">MKYPSLDKFPGLAGRNMSPGTAKLLESLIGKQEGGRGHAAKVARSRARDEDWGLHAWGVTSSAVLPWSCDTSSGSNSLESQLCSLGSEEVGCLFLRFTPDAVSPRQQTDSLFSDA</sequence>
<keyword evidence="2" id="KW-1185">Reference proteome</keyword>
<gene>
    <name evidence="1" type="ORF">CCH79_00003610</name>
</gene>